<gene>
    <name evidence="1" type="ORF">APHIGO_LOCUS4875</name>
</gene>
<dbReference type="EMBL" id="OU899035">
    <property type="protein sequence ID" value="CAH1722671.1"/>
    <property type="molecule type" value="Genomic_DNA"/>
</dbReference>
<reference evidence="1" key="2">
    <citation type="submission" date="2022-10" db="EMBL/GenBank/DDBJ databases">
        <authorList>
            <consortium name="ENA_rothamsted_submissions"/>
            <consortium name="culmorum"/>
            <person name="King R."/>
        </authorList>
    </citation>
    <scope>NUCLEOTIDE SEQUENCE</scope>
</reference>
<dbReference type="Proteomes" id="UP001154329">
    <property type="component" value="Chromosome 2"/>
</dbReference>
<organism evidence="1 2">
    <name type="scientific">Aphis gossypii</name>
    <name type="common">Cotton aphid</name>
    <dbReference type="NCBI Taxonomy" id="80765"/>
    <lineage>
        <taxon>Eukaryota</taxon>
        <taxon>Metazoa</taxon>
        <taxon>Ecdysozoa</taxon>
        <taxon>Arthropoda</taxon>
        <taxon>Hexapoda</taxon>
        <taxon>Insecta</taxon>
        <taxon>Pterygota</taxon>
        <taxon>Neoptera</taxon>
        <taxon>Paraneoptera</taxon>
        <taxon>Hemiptera</taxon>
        <taxon>Sternorrhyncha</taxon>
        <taxon>Aphidomorpha</taxon>
        <taxon>Aphidoidea</taxon>
        <taxon>Aphididae</taxon>
        <taxon>Aphidini</taxon>
        <taxon>Aphis</taxon>
        <taxon>Aphis</taxon>
    </lineage>
</organism>
<sequence>MTEAISFVETDTNEPVQTITHDIETPGPEMEKVEVAPPVVCPVGKQTLSPSEESDKETETTIIDTDKTVPLRKKKKSRFLSALRRGLRRVFRTICGCGCGITSSNHPDEEDYRDGFVHEVGKFNDRCSV</sequence>
<evidence type="ECO:0000313" key="2">
    <source>
        <dbReference type="Proteomes" id="UP001154329"/>
    </source>
</evidence>
<protein>
    <submittedName>
        <fullName evidence="1">Uncharacterized protein</fullName>
    </submittedName>
</protein>
<accession>A0A9P0IX31</accession>
<keyword evidence="2" id="KW-1185">Reference proteome</keyword>
<dbReference type="AlphaFoldDB" id="A0A9P0IX31"/>
<name>A0A9P0IX31_APHGO</name>
<evidence type="ECO:0000313" key="1">
    <source>
        <dbReference type="EMBL" id="CAH1722671.1"/>
    </source>
</evidence>
<reference evidence="1" key="1">
    <citation type="submission" date="2022-02" db="EMBL/GenBank/DDBJ databases">
        <authorList>
            <person name="King R."/>
        </authorList>
    </citation>
    <scope>NUCLEOTIDE SEQUENCE</scope>
</reference>
<proteinExistence type="predicted"/>